<organism evidence="1 2">
    <name type="scientific">Aphis glycines</name>
    <name type="common">Soybean aphid</name>
    <dbReference type="NCBI Taxonomy" id="307491"/>
    <lineage>
        <taxon>Eukaryota</taxon>
        <taxon>Metazoa</taxon>
        <taxon>Ecdysozoa</taxon>
        <taxon>Arthropoda</taxon>
        <taxon>Hexapoda</taxon>
        <taxon>Insecta</taxon>
        <taxon>Pterygota</taxon>
        <taxon>Neoptera</taxon>
        <taxon>Paraneoptera</taxon>
        <taxon>Hemiptera</taxon>
        <taxon>Sternorrhyncha</taxon>
        <taxon>Aphidomorpha</taxon>
        <taxon>Aphidoidea</taxon>
        <taxon>Aphididae</taxon>
        <taxon>Aphidini</taxon>
        <taxon>Aphis</taxon>
        <taxon>Aphis</taxon>
    </lineage>
</organism>
<feature type="non-terminal residue" evidence="1">
    <location>
        <position position="285"/>
    </location>
</feature>
<dbReference type="Proteomes" id="UP000475862">
    <property type="component" value="Unassembled WGS sequence"/>
</dbReference>
<proteinExistence type="predicted"/>
<dbReference type="AlphaFoldDB" id="A0A6G0U5H0"/>
<reference evidence="1 2" key="1">
    <citation type="submission" date="2019-08" db="EMBL/GenBank/DDBJ databases">
        <title>The genome of the soybean aphid Biotype 1, its phylome, world population structure and adaptation to the North American continent.</title>
        <authorList>
            <person name="Giordano R."/>
            <person name="Donthu R.K."/>
            <person name="Hernandez A.G."/>
            <person name="Wright C.L."/>
            <person name="Zimin A.V."/>
        </authorList>
    </citation>
    <scope>NUCLEOTIDE SEQUENCE [LARGE SCALE GENOMIC DNA]</scope>
    <source>
        <tissue evidence="1">Whole aphids</tissue>
    </source>
</reference>
<comment type="caution">
    <text evidence="1">The sequence shown here is derived from an EMBL/GenBank/DDBJ whole genome shotgun (WGS) entry which is preliminary data.</text>
</comment>
<dbReference type="EMBL" id="VYZN01000008">
    <property type="protein sequence ID" value="KAE9543476.1"/>
    <property type="molecule type" value="Genomic_DNA"/>
</dbReference>
<evidence type="ECO:0000313" key="1">
    <source>
        <dbReference type="EMBL" id="KAE9543476.1"/>
    </source>
</evidence>
<gene>
    <name evidence="1" type="ORF">AGLY_002276</name>
</gene>
<evidence type="ECO:0000313" key="2">
    <source>
        <dbReference type="Proteomes" id="UP000475862"/>
    </source>
</evidence>
<sequence length="285" mass="32375">MAVSCENIDKEFVRSGEDKLEAQEFILKLESVLIMTSDGCKICRISQVQRHSWTNIIRKIDIDHQVHVWQLSDGIHMASKTNLKLHATILPLRNDDDNIHLTCSIENVVTILVAFAHFGLLTPFPRPNGCTDKYPAGKPTDTDLKIRGSHEYPTIVSTEIFDCFLRDPSTEICLKVNKSSCLYNVIKSEDVSSSQLYNRNKGRAHQANGIREQSVVSAFEGILGSIVRYLLGSTTCYKHHQKDKVIVLFEDHSEKLFDLRYLSYHGQLEIQFLEVELPFLAALNL</sequence>
<name>A0A6G0U5H0_APHGL</name>
<accession>A0A6G0U5H0</accession>
<keyword evidence="2" id="KW-1185">Reference proteome</keyword>
<protein>
    <submittedName>
        <fullName evidence="1">Uncharacterized protein</fullName>
    </submittedName>
</protein>